<feature type="compositionally biased region" description="Basic and acidic residues" evidence="4">
    <location>
        <begin position="1"/>
        <end position="13"/>
    </location>
</feature>
<dbReference type="InterPro" id="IPR041698">
    <property type="entry name" value="Methyltransf_25"/>
</dbReference>
<evidence type="ECO:0000256" key="3">
    <source>
        <dbReference type="ARBA" id="ARBA00022691"/>
    </source>
</evidence>
<evidence type="ECO:0000313" key="6">
    <source>
        <dbReference type="EMBL" id="QHC64385.1"/>
    </source>
</evidence>
<dbReference type="RefSeq" id="WP_159423768.1">
    <property type="nucleotide sequence ID" value="NZ_CP047180.1"/>
</dbReference>
<dbReference type="EMBL" id="CP047180">
    <property type="protein sequence ID" value="QHC64385.1"/>
    <property type="molecule type" value="Genomic_DNA"/>
</dbReference>
<dbReference type="Proteomes" id="UP000464597">
    <property type="component" value="Chromosome"/>
</dbReference>
<dbReference type="PANTHER" id="PTHR43464">
    <property type="entry name" value="METHYLTRANSFERASE"/>
    <property type="match status" value="1"/>
</dbReference>
<keyword evidence="7" id="KW-1185">Reference proteome</keyword>
<evidence type="ECO:0000256" key="1">
    <source>
        <dbReference type="ARBA" id="ARBA00022603"/>
    </source>
</evidence>
<feature type="region of interest" description="Disordered" evidence="4">
    <location>
        <begin position="1"/>
        <end position="23"/>
    </location>
</feature>
<evidence type="ECO:0000256" key="2">
    <source>
        <dbReference type="ARBA" id="ARBA00022679"/>
    </source>
</evidence>
<evidence type="ECO:0000259" key="5">
    <source>
        <dbReference type="Pfam" id="PF13649"/>
    </source>
</evidence>
<organism evidence="6 7">
    <name type="scientific">Rathayibacter festucae</name>
    <dbReference type="NCBI Taxonomy" id="110937"/>
    <lineage>
        <taxon>Bacteria</taxon>
        <taxon>Bacillati</taxon>
        <taxon>Actinomycetota</taxon>
        <taxon>Actinomycetes</taxon>
        <taxon>Micrococcales</taxon>
        <taxon>Microbacteriaceae</taxon>
        <taxon>Rathayibacter</taxon>
    </lineage>
</organism>
<dbReference type="CDD" id="cd02440">
    <property type="entry name" value="AdoMet_MTases"/>
    <property type="match status" value="1"/>
</dbReference>
<sequence length="229" mass="24270">MSSEHEPDTEHGTEPGTGPGTAREHWEARYSDSDRVWSGRPNATLVELVGALTPGRALDLGCGEGGDVLWLAAQGWTVTGLDLSETALERARAEALARGLVIDVRQADLGADWPVEGVFDLVASSFLHSMVELPRIPILRRAAELVAPGGVLAVVSHAAAPPWSAHSHRLEGGPVLASPEEELAALALDPAEWTPRLVETRERTATGPDGEDTVLLDGVLLLERAAPAR</sequence>
<dbReference type="Gene3D" id="3.40.50.150">
    <property type="entry name" value="Vaccinia Virus protein VP39"/>
    <property type="match status" value="1"/>
</dbReference>
<protein>
    <submittedName>
        <fullName evidence="6">Methyltransferase domain-containing protein</fullName>
    </submittedName>
</protein>
<gene>
    <name evidence="6" type="ORF">GSU69_17990</name>
</gene>
<proteinExistence type="predicted"/>
<dbReference type="GO" id="GO:0008168">
    <property type="term" value="F:methyltransferase activity"/>
    <property type="evidence" value="ECO:0007669"/>
    <property type="project" value="UniProtKB-KW"/>
</dbReference>
<keyword evidence="2" id="KW-0808">Transferase</keyword>
<evidence type="ECO:0000256" key="4">
    <source>
        <dbReference type="SAM" id="MobiDB-lite"/>
    </source>
</evidence>
<name>A0ABX6H403_9MICO</name>
<keyword evidence="1 6" id="KW-0489">Methyltransferase</keyword>
<dbReference type="SUPFAM" id="SSF53335">
    <property type="entry name" value="S-adenosyl-L-methionine-dependent methyltransferases"/>
    <property type="match status" value="1"/>
</dbReference>
<reference evidence="7" key="1">
    <citation type="submission" date="2019-12" db="EMBL/GenBank/DDBJ databases">
        <title>Complete and draft genome sequences of new strains and members of some known species of the genus Rathayibacter isolated from plants.</title>
        <authorList>
            <person name="Tarlachkov S.V."/>
            <person name="Starodumova I.P."/>
            <person name="Dorofeeva L.V."/>
            <person name="Prisyazhnaya N.V."/>
            <person name="Leyn S."/>
            <person name="Zlamal J."/>
            <person name="Elan M."/>
            <person name="Osterman A.L."/>
            <person name="Nadler S."/>
            <person name="Subbotin S.A."/>
            <person name="Evtushenko L.I."/>
        </authorList>
    </citation>
    <scope>NUCLEOTIDE SEQUENCE [LARGE SCALE GENOMIC DNA]</scope>
    <source>
        <strain evidence="7">VKM Ac-2802</strain>
    </source>
</reference>
<keyword evidence="3" id="KW-0949">S-adenosyl-L-methionine</keyword>
<dbReference type="Pfam" id="PF13649">
    <property type="entry name" value="Methyltransf_25"/>
    <property type="match status" value="1"/>
</dbReference>
<dbReference type="GO" id="GO:0032259">
    <property type="term" value="P:methylation"/>
    <property type="evidence" value="ECO:0007669"/>
    <property type="project" value="UniProtKB-KW"/>
</dbReference>
<dbReference type="InterPro" id="IPR029063">
    <property type="entry name" value="SAM-dependent_MTases_sf"/>
</dbReference>
<evidence type="ECO:0000313" key="7">
    <source>
        <dbReference type="Proteomes" id="UP000464597"/>
    </source>
</evidence>
<feature type="domain" description="Methyltransferase" evidence="5">
    <location>
        <begin position="58"/>
        <end position="150"/>
    </location>
</feature>
<accession>A0ABX6H403</accession>
<dbReference type="PANTHER" id="PTHR43464:SF19">
    <property type="entry name" value="UBIQUINONE BIOSYNTHESIS O-METHYLTRANSFERASE, MITOCHONDRIAL"/>
    <property type="match status" value="1"/>
</dbReference>